<accession>A0A813D744</accession>
<evidence type="ECO:0000313" key="2">
    <source>
        <dbReference type="EMBL" id="CAE8582293.1"/>
    </source>
</evidence>
<sequence>MSPLAPHPVGIKFWTSIWRDNKDLPYNQIHAKFQNWYGHSFHRTFGKYFYQHRAGPLGAFAPIVIFSVGFKIVTMYYGTLRDTNAAVDAAAAYGQGGYKTNPVPK</sequence>
<name>A0A813D744_POLGL</name>
<keyword evidence="1" id="KW-1133">Transmembrane helix</keyword>
<keyword evidence="1" id="KW-0812">Transmembrane</keyword>
<evidence type="ECO:0000256" key="1">
    <source>
        <dbReference type="SAM" id="Phobius"/>
    </source>
</evidence>
<organism evidence="2 3">
    <name type="scientific">Polarella glacialis</name>
    <name type="common">Dinoflagellate</name>
    <dbReference type="NCBI Taxonomy" id="89957"/>
    <lineage>
        <taxon>Eukaryota</taxon>
        <taxon>Sar</taxon>
        <taxon>Alveolata</taxon>
        <taxon>Dinophyceae</taxon>
        <taxon>Suessiales</taxon>
        <taxon>Suessiaceae</taxon>
        <taxon>Polarella</taxon>
    </lineage>
</organism>
<evidence type="ECO:0000313" key="3">
    <source>
        <dbReference type="Proteomes" id="UP000654075"/>
    </source>
</evidence>
<proteinExistence type="predicted"/>
<keyword evidence="1" id="KW-0472">Membrane</keyword>
<dbReference type="AlphaFoldDB" id="A0A813D744"/>
<comment type="caution">
    <text evidence="2">The sequence shown here is derived from an EMBL/GenBank/DDBJ whole genome shotgun (WGS) entry which is preliminary data.</text>
</comment>
<dbReference type="OrthoDB" id="414889at2759"/>
<dbReference type="Proteomes" id="UP000654075">
    <property type="component" value="Unassembled WGS sequence"/>
</dbReference>
<reference evidence="2" key="1">
    <citation type="submission" date="2021-02" db="EMBL/GenBank/DDBJ databases">
        <authorList>
            <person name="Dougan E. K."/>
            <person name="Rhodes N."/>
            <person name="Thang M."/>
            <person name="Chan C."/>
        </authorList>
    </citation>
    <scope>NUCLEOTIDE SEQUENCE</scope>
</reference>
<protein>
    <submittedName>
        <fullName evidence="2">Uncharacterized protein</fullName>
    </submittedName>
</protein>
<keyword evidence="3" id="KW-1185">Reference proteome</keyword>
<gene>
    <name evidence="2" type="ORF">PGLA1383_LOCUS1290</name>
</gene>
<dbReference type="EMBL" id="CAJNNV010000345">
    <property type="protein sequence ID" value="CAE8582293.1"/>
    <property type="molecule type" value="Genomic_DNA"/>
</dbReference>
<feature type="transmembrane region" description="Helical" evidence="1">
    <location>
        <begin position="57"/>
        <end position="77"/>
    </location>
</feature>